<dbReference type="EMBL" id="CADIJR010000011">
    <property type="protein sequence ID" value="CAB3636803.1"/>
    <property type="molecule type" value="Genomic_DNA"/>
</dbReference>
<dbReference type="PANTHER" id="PTHR48106">
    <property type="entry name" value="QUINONE OXIDOREDUCTASE PIG3-RELATED"/>
    <property type="match status" value="1"/>
</dbReference>
<dbReference type="SUPFAM" id="SSF51735">
    <property type="entry name" value="NAD(P)-binding Rossmann-fold domains"/>
    <property type="match status" value="1"/>
</dbReference>
<dbReference type="InterPro" id="IPR013149">
    <property type="entry name" value="ADH-like_C"/>
</dbReference>
<name>A0A6J4ZM51_9BURK</name>
<feature type="domain" description="Enoyl reductase (ER)" evidence="3">
    <location>
        <begin position="10"/>
        <end position="315"/>
    </location>
</feature>
<dbReference type="AlphaFoldDB" id="A0A6J4ZM51"/>
<dbReference type="PANTHER" id="PTHR48106:SF13">
    <property type="entry name" value="QUINONE OXIDOREDUCTASE-RELATED"/>
    <property type="match status" value="1"/>
</dbReference>
<evidence type="ECO:0000313" key="5">
    <source>
        <dbReference type="Proteomes" id="UP000507979"/>
    </source>
</evidence>
<keyword evidence="2 4" id="KW-0560">Oxidoreductase</keyword>
<protein>
    <submittedName>
        <fullName evidence="4">2-haloacrylate reductase</fullName>
        <ecNumber evidence="4">1.3.1.103</ecNumber>
    </submittedName>
</protein>
<dbReference type="InterPro" id="IPR020843">
    <property type="entry name" value="ER"/>
</dbReference>
<evidence type="ECO:0000259" key="3">
    <source>
        <dbReference type="SMART" id="SM00829"/>
    </source>
</evidence>
<dbReference type="GO" id="GO:0003960">
    <property type="term" value="F:quinone reductase (NADPH) activity"/>
    <property type="evidence" value="ECO:0007669"/>
    <property type="project" value="TreeGrafter"/>
</dbReference>
<dbReference type="GO" id="GO:0035925">
    <property type="term" value="F:mRNA 3'-UTR AU-rich region binding"/>
    <property type="evidence" value="ECO:0007669"/>
    <property type="project" value="TreeGrafter"/>
</dbReference>
<proteinExistence type="predicted"/>
<keyword evidence="1" id="KW-0521">NADP</keyword>
<dbReference type="GO" id="GO:0005829">
    <property type="term" value="C:cytosol"/>
    <property type="evidence" value="ECO:0007669"/>
    <property type="project" value="TreeGrafter"/>
</dbReference>
<organism evidence="4 5">
    <name type="scientific">Achromobacter insuavis</name>
    <dbReference type="NCBI Taxonomy" id="1287735"/>
    <lineage>
        <taxon>Bacteria</taxon>
        <taxon>Pseudomonadati</taxon>
        <taxon>Pseudomonadota</taxon>
        <taxon>Betaproteobacteria</taxon>
        <taxon>Burkholderiales</taxon>
        <taxon>Alcaligenaceae</taxon>
        <taxon>Achromobacter</taxon>
    </lineage>
</organism>
<dbReference type="InterPro" id="IPR036291">
    <property type="entry name" value="NAD(P)-bd_dom_sf"/>
</dbReference>
<evidence type="ECO:0000256" key="2">
    <source>
        <dbReference type="ARBA" id="ARBA00023002"/>
    </source>
</evidence>
<accession>A0A6J4ZM51</accession>
<keyword evidence="5" id="KW-1185">Reference proteome</keyword>
<dbReference type="SUPFAM" id="SSF50129">
    <property type="entry name" value="GroES-like"/>
    <property type="match status" value="1"/>
</dbReference>
<dbReference type="RefSeq" id="WP_054434463.1">
    <property type="nucleotide sequence ID" value="NZ_CADIJR010000011.1"/>
</dbReference>
<evidence type="ECO:0000313" key="4">
    <source>
        <dbReference type="EMBL" id="CAB3636803.1"/>
    </source>
</evidence>
<sequence length="317" mass="33456">MKAAVYYENGSPDVFRYETVDEPVCGPDEVLIGIEAISVEGGDLINREIRPLARIPHIVGYQCAGTIQAVGAQVRDRKPGDRVVAVLSWGSHAQRVAAPASDTWLIPATLDTPTAAAVPVAWGTAHECLFAAGGLAAGETVLIHAGAGALGLAAIQLAHHAGATVYATASDDARLARLNTFGMTAGINYSTSDFVEQISALTAGRGVDLIVDSIAGSTLALAHKGRLVTVGVSGRDQEKFDPVSLWRGNQSLHGVFFPTLLDQEHARVHASVQALLQRVAAGELHVVIDKTFSLREAQAAHRHVMSRQAFGRVIMVP</sequence>
<dbReference type="Pfam" id="PF00107">
    <property type="entry name" value="ADH_zinc_N"/>
    <property type="match status" value="1"/>
</dbReference>
<dbReference type="GO" id="GO:0070402">
    <property type="term" value="F:NADPH binding"/>
    <property type="evidence" value="ECO:0007669"/>
    <property type="project" value="TreeGrafter"/>
</dbReference>
<dbReference type="SMART" id="SM00829">
    <property type="entry name" value="PKS_ER"/>
    <property type="match status" value="1"/>
</dbReference>
<dbReference type="Pfam" id="PF08240">
    <property type="entry name" value="ADH_N"/>
    <property type="match status" value="1"/>
</dbReference>
<dbReference type="InterPro" id="IPR013154">
    <property type="entry name" value="ADH-like_N"/>
</dbReference>
<dbReference type="InterPro" id="IPR011032">
    <property type="entry name" value="GroES-like_sf"/>
</dbReference>
<dbReference type="Gene3D" id="3.90.180.10">
    <property type="entry name" value="Medium-chain alcohol dehydrogenases, catalytic domain"/>
    <property type="match status" value="1"/>
</dbReference>
<dbReference type="GeneID" id="92897601"/>
<dbReference type="EC" id="1.3.1.103" evidence="4"/>
<dbReference type="Proteomes" id="UP000507979">
    <property type="component" value="Unassembled WGS sequence"/>
</dbReference>
<dbReference type="Gene3D" id="3.40.50.720">
    <property type="entry name" value="NAD(P)-binding Rossmann-like Domain"/>
    <property type="match status" value="1"/>
</dbReference>
<dbReference type="GO" id="GO:0102523">
    <property type="term" value="F:2-chloroacrylate reductase activity"/>
    <property type="evidence" value="ECO:0007669"/>
    <property type="project" value="UniProtKB-EC"/>
</dbReference>
<gene>
    <name evidence="4" type="ORF">LMG26845_01753</name>
</gene>
<evidence type="ECO:0000256" key="1">
    <source>
        <dbReference type="ARBA" id="ARBA00022857"/>
    </source>
</evidence>
<reference evidence="4 5" key="1">
    <citation type="submission" date="2020-04" db="EMBL/GenBank/DDBJ databases">
        <authorList>
            <person name="De Canck E."/>
        </authorList>
    </citation>
    <scope>NUCLEOTIDE SEQUENCE [LARGE SCALE GENOMIC DNA]</scope>
    <source>
        <strain evidence="4 5">LMG 26845</strain>
    </source>
</reference>